<keyword evidence="4" id="KW-0479">Metal-binding</keyword>
<dbReference type="Proteomes" id="UP000515156">
    <property type="component" value="Chromosome 8"/>
</dbReference>
<comment type="subcellular location">
    <subcellularLocation>
        <location evidence="1">Nucleus</location>
    </subcellularLocation>
</comment>
<dbReference type="PANTHER" id="PTHR24376">
    <property type="entry name" value="ZINC FINGER PROTEIN"/>
    <property type="match status" value="1"/>
</dbReference>
<feature type="domain" description="C2H2-type" evidence="12">
    <location>
        <begin position="638"/>
        <end position="665"/>
    </location>
</feature>
<organism evidence="13 14">
    <name type="scientific">Microcaecilia unicolor</name>
    <dbReference type="NCBI Taxonomy" id="1415580"/>
    <lineage>
        <taxon>Eukaryota</taxon>
        <taxon>Metazoa</taxon>
        <taxon>Chordata</taxon>
        <taxon>Craniata</taxon>
        <taxon>Vertebrata</taxon>
        <taxon>Euteleostomi</taxon>
        <taxon>Amphibia</taxon>
        <taxon>Gymnophiona</taxon>
        <taxon>Siphonopidae</taxon>
        <taxon>Microcaecilia</taxon>
    </lineage>
</organism>
<dbReference type="InterPro" id="IPR036236">
    <property type="entry name" value="Znf_C2H2_sf"/>
</dbReference>
<evidence type="ECO:0000256" key="10">
    <source>
        <dbReference type="ARBA" id="ARBA00023242"/>
    </source>
</evidence>
<feature type="domain" description="C2H2-type" evidence="12">
    <location>
        <begin position="375"/>
        <end position="403"/>
    </location>
</feature>
<dbReference type="GO" id="GO:0005634">
    <property type="term" value="C:nucleus"/>
    <property type="evidence" value="ECO:0007669"/>
    <property type="project" value="UniProtKB-SubCell"/>
</dbReference>
<evidence type="ECO:0000256" key="4">
    <source>
        <dbReference type="ARBA" id="ARBA00022723"/>
    </source>
</evidence>
<dbReference type="GO" id="GO:0006357">
    <property type="term" value="P:regulation of transcription by RNA polymerase II"/>
    <property type="evidence" value="ECO:0007669"/>
    <property type="project" value="UniProtKB-ARBA"/>
</dbReference>
<keyword evidence="8" id="KW-0805">Transcription regulation</keyword>
<feature type="domain" description="C2H2-type" evidence="12">
    <location>
        <begin position="497"/>
        <end position="525"/>
    </location>
</feature>
<feature type="domain" description="C2H2-type" evidence="12">
    <location>
        <begin position="797"/>
        <end position="824"/>
    </location>
</feature>
<feature type="domain" description="C2H2-type" evidence="12">
    <location>
        <begin position="348"/>
        <end position="370"/>
    </location>
</feature>
<protein>
    <submittedName>
        <fullName evidence="14">Zinc finger protein 574-like</fullName>
    </submittedName>
</protein>
<dbReference type="FunFam" id="3.30.160.60:FF:002090">
    <property type="entry name" value="Zinc finger protein 473"/>
    <property type="match status" value="1"/>
</dbReference>
<evidence type="ECO:0000256" key="11">
    <source>
        <dbReference type="PROSITE-ProRule" id="PRU00042"/>
    </source>
</evidence>
<dbReference type="GeneID" id="115475740"/>
<evidence type="ECO:0000313" key="14">
    <source>
        <dbReference type="RefSeq" id="XP_030067557.1"/>
    </source>
</evidence>
<evidence type="ECO:0000256" key="5">
    <source>
        <dbReference type="ARBA" id="ARBA00022737"/>
    </source>
</evidence>
<feature type="domain" description="C2H2-type" evidence="12">
    <location>
        <begin position="582"/>
        <end position="604"/>
    </location>
</feature>
<evidence type="ECO:0000256" key="7">
    <source>
        <dbReference type="ARBA" id="ARBA00022833"/>
    </source>
</evidence>
<gene>
    <name evidence="14" type="primary">LOC115475740</name>
</gene>
<feature type="domain" description="C2H2-type" evidence="12">
    <location>
        <begin position="825"/>
        <end position="852"/>
    </location>
</feature>
<feature type="domain" description="C2H2-type" evidence="12">
    <location>
        <begin position="741"/>
        <end position="768"/>
    </location>
</feature>
<keyword evidence="2" id="KW-0488">Methylation</keyword>
<evidence type="ECO:0000256" key="9">
    <source>
        <dbReference type="ARBA" id="ARBA00023163"/>
    </source>
</evidence>
<dbReference type="FunFam" id="3.30.160.60:FF:000100">
    <property type="entry name" value="Zinc finger 45-like"/>
    <property type="match status" value="1"/>
</dbReference>
<keyword evidence="5" id="KW-0677">Repeat</keyword>
<dbReference type="Pfam" id="PF13912">
    <property type="entry name" value="zf-C2H2_6"/>
    <property type="match status" value="2"/>
</dbReference>
<keyword evidence="3" id="KW-0597">Phosphoprotein</keyword>
<feature type="domain" description="C2H2-type" evidence="12">
    <location>
        <begin position="693"/>
        <end position="720"/>
    </location>
</feature>
<evidence type="ECO:0000259" key="12">
    <source>
        <dbReference type="PROSITE" id="PS50157"/>
    </source>
</evidence>
<keyword evidence="7" id="KW-0862">Zinc</keyword>
<dbReference type="FunFam" id="3.30.160.60:FF:001289">
    <property type="entry name" value="Zinc finger protein 574"/>
    <property type="match status" value="2"/>
</dbReference>
<reference evidence="14" key="1">
    <citation type="submission" date="2025-08" db="UniProtKB">
        <authorList>
            <consortium name="RefSeq"/>
        </authorList>
    </citation>
    <scope>IDENTIFICATION</scope>
</reference>
<keyword evidence="9" id="KW-0804">Transcription</keyword>
<keyword evidence="6 11" id="KW-0863">Zinc-finger</keyword>
<feature type="domain" description="C2H2-type" evidence="12">
    <location>
        <begin position="67"/>
        <end position="89"/>
    </location>
</feature>
<evidence type="ECO:0000256" key="3">
    <source>
        <dbReference type="ARBA" id="ARBA00022553"/>
    </source>
</evidence>
<dbReference type="InterPro" id="IPR013087">
    <property type="entry name" value="Znf_C2H2_type"/>
</dbReference>
<feature type="domain" description="C2H2-type" evidence="12">
    <location>
        <begin position="526"/>
        <end position="553"/>
    </location>
</feature>
<feature type="domain" description="C2H2-type" evidence="12">
    <location>
        <begin position="554"/>
        <end position="581"/>
    </location>
</feature>
<dbReference type="RefSeq" id="XP_030067557.1">
    <property type="nucleotide sequence ID" value="XM_030211697.1"/>
</dbReference>
<feature type="domain" description="C2H2-type" evidence="12">
    <location>
        <begin position="13"/>
        <end position="40"/>
    </location>
</feature>
<evidence type="ECO:0000256" key="6">
    <source>
        <dbReference type="ARBA" id="ARBA00022771"/>
    </source>
</evidence>
<dbReference type="FunFam" id="3.30.160.60:FF:000145">
    <property type="entry name" value="Zinc finger protein 574"/>
    <property type="match status" value="1"/>
</dbReference>
<dbReference type="SMART" id="SM00355">
    <property type="entry name" value="ZnF_C2H2"/>
    <property type="match status" value="20"/>
</dbReference>
<dbReference type="FunFam" id="3.30.160.60:FF:002343">
    <property type="entry name" value="Zinc finger protein 33A"/>
    <property type="match status" value="1"/>
</dbReference>
<feature type="domain" description="C2H2-type" evidence="12">
    <location>
        <begin position="432"/>
        <end position="458"/>
    </location>
</feature>
<dbReference type="PROSITE" id="PS50157">
    <property type="entry name" value="ZINC_FINGER_C2H2_2"/>
    <property type="match status" value="18"/>
</dbReference>
<dbReference type="AlphaFoldDB" id="A0A6P7YJC3"/>
<feature type="domain" description="C2H2-type" evidence="12">
    <location>
        <begin position="404"/>
        <end position="431"/>
    </location>
</feature>
<dbReference type="PROSITE" id="PS00028">
    <property type="entry name" value="ZINC_FINGER_C2H2_1"/>
    <property type="match status" value="18"/>
</dbReference>
<dbReference type="FunFam" id="3.30.160.60:FF:000202">
    <property type="entry name" value="Zinc finger protein 574"/>
    <property type="match status" value="1"/>
</dbReference>
<dbReference type="OrthoDB" id="8922241at2759"/>
<dbReference type="GO" id="GO:0032502">
    <property type="term" value="P:developmental process"/>
    <property type="evidence" value="ECO:0007669"/>
    <property type="project" value="UniProtKB-ARBA"/>
</dbReference>
<proteinExistence type="predicted"/>
<dbReference type="GO" id="GO:0008270">
    <property type="term" value="F:zinc ion binding"/>
    <property type="evidence" value="ECO:0007669"/>
    <property type="project" value="UniProtKB-KW"/>
</dbReference>
<accession>A0A6P7YJC3</accession>
<feature type="domain" description="C2H2-type" evidence="12">
    <location>
        <begin position="610"/>
        <end position="637"/>
    </location>
</feature>
<evidence type="ECO:0000256" key="8">
    <source>
        <dbReference type="ARBA" id="ARBA00023015"/>
    </source>
</evidence>
<keyword evidence="13" id="KW-1185">Reference proteome</keyword>
<dbReference type="FunFam" id="3.30.160.60:FF:000381">
    <property type="entry name" value="zinc finger protein 574"/>
    <property type="match status" value="1"/>
</dbReference>
<keyword evidence="10" id="KW-0539">Nucleus</keyword>
<name>A0A6P7YJC3_9AMPH</name>
<sequence length="907" mass="102323">MAEETLFYVEHHYVCSECGQVYCSLEEVLVHQQSHLPQQQYEVVGVTDPVAVDSSVYRALAVQEGQYQCLECGQLLLSPGELLEHQDLHLKLLSQEPQESQISKAKPGSSSGIQFECVDCKALFNTQDMWLSHRQTHLTQPSQQVVFQRVEEMEPAASETVQNLELVSLTATQGIQLPADSQLLNNHQYYHAGSSPHQALALVDLEHSYKKNDGQNVDAEPECTVELLLYKCSECTQLFQSPNEFLEHQATHFTTSIAASDTASSGNLTNTAGLQNSSSACAVDAVEQQPGTEICPPAESKELPLPLAEDLETTTNDHSYELKENAAGGGVESLDMKTKTGEEPSQQFHCAECKKSFAFSHKLRLHLQSHREGSFKCPLCSKAFPSPQALEEHLGAAHSDESLHLCVECGLGFSTELILFSHRHSHSSDPLHTCDCGKTFINMTKFLYHRRSHAGKEKLEAAAVLEVPAPLPTHPDQDAAAKSENSTERNCPAEGAFRCSPCGKEFPRQLQLLRHQHFVHILERQHKCQLCGKMFKKKSHLHNHQLTHTGERPFHCKVCSKTFASQANLLRHQLTHTGEKPYRCELCSKAFTQSSTLQQHRLMHGQHYRYKCQECGVSFMRRNRLLMHCYHHTGEYPYKCQQCQKSFLLKRLLEVHMLSHQGLEPLRCPLCGAAFVSDLRLQEHKCSLDGRKFECMTCGKKIGSAARLKAHEQLHSGEKQTTCGKRNRDLQARTAAGLKSFECPDCHKMFSTETSLHVHRRIHTGERPYPCPDCGKAFRQSTHLKDHRRLHTGEKPFKCEICGKAFTIAMRLSEHRRIHTGERPYICAECGKAYRSFSNLWKHRKVHRSQLPAAQYTNNVAILERVETLPVVEAIEVYPANIDVQSIHFENIQVENMKVENLQLGGL</sequence>
<feature type="domain" description="C2H2-type" evidence="12">
    <location>
        <begin position="769"/>
        <end position="796"/>
    </location>
</feature>
<evidence type="ECO:0000256" key="2">
    <source>
        <dbReference type="ARBA" id="ARBA00022481"/>
    </source>
</evidence>
<dbReference type="SUPFAM" id="SSF57667">
    <property type="entry name" value="beta-beta-alpha zinc fingers"/>
    <property type="match status" value="12"/>
</dbReference>
<dbReference type="Gene3D" id="3.30.160.60">
    <property type="entry name" value="Classic Zinc Finger"/>
    <property type="match status" value="13"/>
</dbReference>
<dbReference type="FunCoup" id="A0A6P7YJC3">
    <property type="interactions" value="1521"/>
</dbReference>
<dbReference type="Pfam" id="PF00096">
    <property type="entry name" value="zf-C2H2"/>
    <property type="match status" value="7"/>
</dbReference>
<dbReference type="KEGG" id="muo:115475740"/>
<evidence type="ECO:0000256" key="1">
    <source>
        <dbReference type="ARBA" id="ARBA00004123"/>
    </source>
</evidence>
<feature type="domain" description="C2H2-type" evidence="12">
    <location>
        <begin position="230"/>
        <end position="252"/>
    </location>
</feature>
<dbReference type="InParanoid" id="A0A6P7YJC3"/>
<dbReference type="PANTHER" id="PTHR24376:SF235">
    <property type="entry name" value="C2H2-TYPE DOMAIN-CONTAINING PROTEIN"/>
    <property type="match status" value="1"/>
</dbReference>
<evidence type="ECO:0000313" key="13">
    <source>
        <dbReference type="Proteomes" id="UP000515156"/>
    </source>
</evidence>